<dbReference type="EMBL" id="AVOT02009325">
    <property type="protein sequence ID" value="MBW0487878.1"/>
    <property type="molecule type" value="Genomic_DNA"/>
</dbReference>
<organism evidence="1 2">
    <name type="scientific">Austropuccinia psidii MF-1</name>
    <dbReference type="NCBI Taxonomy" id="1389203"/>
    <lineage>
        <taxon>Eukaryota</taxon>
        <taxon>Fungi</taxon>
        <taxon>Dikarya</taxon>
        <taxon>Basidiomycota</taxon>
        <taxon>Pucciniomycotina</taxon>
        <taxon>Pucciniomycetes</taxon>
        <taxon>Pucciniales</taxon>
        <taxon>Sphaerophragmiaceae</taxon>
        <taxon>Austropuccinia</taxon>
    </lineage>
</organism>
<dbReference type="AlphaFoldDB" id="A0A9Q3CPV7"/>
<gene>
    <name evidence="1" type="ORF">O181_027593</name>
</gene>
<keyword evidence="2" id="KW-1185">Reference proteome</keyword>
<name>A0A9Q3CPV7_9BASI</name>
<protein>
    <submittedName>
        <fullName evidence="1">Uncharacterized protein</fullName>
    </submittedName>
</protein>
<accession>A0A9Q3CPV7</accession>
<sequence length="144" mass="16473">MDTILQQPGMRHIWYYIPLCTIFPEKSNGETFKTQFSHLKSHNLPISLFLKGRLILLKLVIHGGIHKTILGYQSSDPSGVGLSFKQYSPNGILAQDSSRTVSRGFYLSKPFVKASSSLALLQQLNWSIQSVFRKPVWYWPFWAN</sequence>
<dbReference type="Proteomes" id="UP000765509">
    <property type="component" value="Unassembled WGS sequence"/>
</dbReference>
<proteinExistence type="predicted"/>
<comment type="caution">
    <text evidence="1">The sequence shown here is derived from an EMBL/GenBank/DDBJ whole genome shotgun (WGS) entry which is preliminary data.</text>
</comment>
<reference evidence="1" key="1">
    <citation type="submission" date="2021-03" db="EMBL/GenBank/DDBJ databases">
        <title>Draft genome sequence of rust myrtle Austropuccinia psidii MF-1, a brazilian biotype.</title>
        <authorList>
            <person name="Quecine M.C."/>
            <person name="Pachon D.M.R."/>
            <person name="Bonatelli M.L."/>
            <person name="Correr F.H."/>
            <person name="Franceschini L.M."/>
            <person name="Leite T.F."/>
            <person name="Margarido G.R.A."/>
            <person name="Almeida C.A."/>
            <person name="Ferrarezi J.A."/>
            <person name="Labate C.A."/>
        </authorList>
    </citation>
    <scope>NUCLEOTIDE SEQUENCE</scope>
    <source>
        <strain evidence="1">MF-1</strain>
    </source>
</reference>
<evidence type="ECO:0000313" key="1">
    <source>
        <dbReference type="EMBL" id="MBW0487878.1"/>
    </source>
</evidence>
<evidence type="ECO:0000313" key="2">
    <source>
        <dbReference type="Proteomes" id="UP000765509"/>
    </source>
</evidence>